<dbReference type="SMART" id="SM00839">
    <property type="entry name" value="ELFV_dehydrog"/>
    <property type="match status" value="1"/>
</dbReference>
<feature type="binding site" evidence="5">
    <location>
        <position position="354"/>
    </location>
    <ligand>
        <name>substrate</name>
    </ligand>
</feature>
<feature type="binding site" evidence="5">
    <location>
        <position position="226"/>
    </location>
    <ligand>
        <name>NAD(+)</name>
        <dbReference type="ChEBI" id="CHEBI:57540"/>
    </ligand>
</feature>
<dbReference type="SUPFAM" id="SSF51735">
    <property type="entry name" value="NAD(P)-binding Rossmann-fold domains"/>
    <property type="match status" value="1"/>
</dbReference>
<dbReference type="GO" id="GO:0006538">
    <property type="term" value="P:L-glutamate catabolic process"/>
    <property type="evidence" value="ECO:0007669"/>
    <property type="project" value="TreeGrafter"/>
</dbReference>
<dbReference type="Proteomes" id="UP000647241">
    <property type="component" value="Unassembled WGS sequence"/>
</dbReference>
<comment type="caution">
    <text evidence="9">The sequence shown here is derived from an EMBL/GenBank/DDBJ whole genome shotgun (WGS) entry which is preliminary data.</text>
</comment>
<feature type="domain" description="Glutamate/phenylalanine/leucine/valine/L-tryptophan dehydrogenase C-terminal" evidence="8">
    <location>
        <begin position="188"/>
        <end position="418"/>
    </location>
</feature>
<keyword evidence="5" id="KW-0547">Nucleotide-binding</keyword>
<dbReference type="GO" id="GO:0000166">
    <property type="term" value="F:nucleotide binding"/>
    <property type="evidence" value="ECO:0007669"/>
    <property type="project" value="UniProtKB-KW"/>
</dbReference>
<evidence type="ECO:0000256" key="6">
    <source>
        <dbReference type="PIRSR" id="PIRSR000185-3"/>
    </source>
</evidence>
<organism evidence="9 10">
    <name type="scientific">Edaphobacter dinghuensis</name>
    <dbReference type="NCBI Taxonomy" id="1560005"/>
    <lineage>
        <taxon>Bacteria</taxon>
        <taxon>Pseudomonadati</taxon>
        <taxon>Acidobacteriota</taxon>
        <taxon>Terriglobia</taxon>
        <taxon>Terriglobales</taxon>
        <taxon>Acidobacteriaceae</taxon>
        <taxon>Edaphobacter</taxon>
    </lineage>
</organism>
<dbReference type="InterPro" id="IPR036291">
    <property type="entry name" value="NAD(P)-bd_dom_sf"/>
</dbReference>
<dbReference type="InterPro" id="IPR006095">
    <property type="entry name" value="Glu/Leu/Phe/Val/Trp_DH"/>
</dbReference>
<gene>
    <name evidence="9" type="primary">gdhA</name>
    <name evidence="9" type="ORF">GCM10011585_23020</name>
</gene>
<keyword evidence="2 3" id="KW-0560">Oxidoreductase</keyword>
<dbReference type="PANTHER" id="PTHR11606">
    <property type="entry name" value="GLUTAMATE DEHYDROGENASE"/>
    <property type="match status" value="1"/>
</dbReference>
<dbReference type="CDD" id="cd01076">
    <property type="entry name" value="NAD_bind_1_Glu_DH"/>
    <property type="match status" value="1"/>
</dbReference>
<feature type="binding site" evidence="5">
    <location>
        <position position="195"/>
    </location>
    <ligand>
        <name>NAD(+)</name>
        <dbReference type="ChEBI" id="CHEBI:57540"/>
    </ligand>
</feature>
<sequence>MQTLTIEQETNPWEAQAARFDIAATKLNLDDGIMKVLRSPVREITVYIPVGMDDGSIEVFTGYRVQHSIARGPGKGGVRYAPNVSLDEVRALASWMTWKCAVVNIPFGGAKGGIICDPRKMSQGELERMTRRYTAELMEFIGPEKDVPAPDMGTNEQTMAWIMDTYSMHTRQTCTAVVTGKPVNIGGSRGRREATGRGISVVCDEALKHLGMSVEGCRVIVQGFGNVGSNAAAILAAKGYKIIGIAEYDGGLYNANGIDIAALVEHRQQAGTINGFAEAEAVDKEELLTYACEILIPAATENVITSRNTDKLRCRILCEGANGPTTTLADEILADKRIFVVPDILANAGGVTTSYFEWVQDRMGYFWTETEVNQRLDRIMADSFHDVLAYAKAHNVNNRIAAYMLAIDRVAYTTKQRGMYA</sequence>
<evidence type="ECO:0000313" key="9">
    <source>
        <dbReference type="EMBL" id="GGG79130.1"/>
    </source>
</evidence>
<reference evidence="9" key="2">
    <citation type="submission" date="2020-09" db="EMBL/GenBank/DDBJ databases">
        <authorList>
            <person name="Sun Q."/>
            <person name="Zhou Y."/>
        </authorList>
    </citation>
    <scope>NUCLEOTIDE SEQUENCE</scope>
    <source>
        <strain evidence="9">CGMCC 1.12997</strain>
    </source>
</reference>
<dbReference type="InterPro" id="IPR006096">
    <property type="entry name" value="Glu/Leu/Phe/Val/Trp_DH_C"/>
</dbReference>
<accession>A0A917HIF6</accession>
<feature type="binding site" evidence="5">
    <location>
        <position position="75"/>
    </location>
    <ligand>
        <name>substrate</name>
    </ligand>
</feature>
<dbReference type="AlphaFoldDB" id="A0A917HIF6"/>
<dbReference type="InterPro" id="IPR014362">
    <property type="entry name" value="Glu_DH"/>
</dbReference>
<dbReference type="PROSITE" id="PS00074">
    <property type="entry name" value="GLFV_DEHYDROGENASE"/>
    <property type="match status" value="1"/>
</dbReference>
<dbReference type="GO" id="GO:0004352">
    <property type="term" value="F:glutamate dehydrogenase (NAD+) activity"/>
    <property type="evidence" value="ECO:0007669"/>
    <property type="project" value="TreeGrafter"/>
</dbReference>
<dbReference type="FunFam" id="3.40.50.10860:FF:000003">
    <property type="entry name" value="Glutamate dehydrogenase"/>
    <property type="match status" value="1"/>
</dbReference>
<dbReference type="RefSeq" id="WP_188554248.1">
    <property type="nucleotide sequence ID" value="NZ_BMGT01000002.1"/>
</dbReference>
<proteinExistence type="inferred from homology"/>
<keyword evidence="10" id="KW-1185">Reference proteome</keyword>
<dbReference type="PANTHER" id="PTHR11606:SF13">
    <property type="entry name" value="GLUTAMATE DEHYDROGENASE 1, MITOCHONDRIAL"/>
    <property type="match status" value="1"/>
</dbReference>
<dbReference type="Gene3D" id="3.40.50.720">
    <property type="entry name" value="NAD(P)-binding Rossmann-like Domain"/>
    <property type="match status" value="1"/>
</dbReference>
<evidence type="ECO:0000256" key="4">
    <source>
        <dbReference type="PIRSR" id="PIRSR000185-1"/>
    </source>
</evidence>
<comment type="similarity">
    <text evidence="1 3 7">Belongs to the Glu/Leu/Phe/Val dehydrogenases family.</text>
</comment>
<dbReference type="PIRSF" id="PIRSF000185">
    <property type="entry name" value="Glu_DH"/>
    <property type="match status" value="1"/>
</dbReference>
<evidence type="ECO:0000256" key="5">
    <source>
        <dbReference type="PIRSR" id="PIRSR000185-2"/>
    </source>
</evidence>
<keyword evidence="5" id="KW-0520">NAD</keyword>
<dbReference type="InterPro" id="IPR033922">
    <property type="entry name" value="NAD_bind_Glu_DH"/>
</dbReference>
<evidence type="ECO:0000256" key="1">
    <source>
        <dbReference type="ARBA" id="ARBA00006382"/>
    </source>
</evidence>
<dbReference type="Gene3D" id="3.40.50.10860">
    <property type="entry name" value="Leucine Dehydrogenase, chain A, domain 1"/>
    <property type="match status" value="1"/>
</dbReference>
<evidence type="ECO:0000313" key="10">
    <source>
        <dbReference type="Proteomes" id="UP000647241"/>
    </source>
</evidence>
<evidence type="ECO:0000256" key="2">
    <source>
        <dbReference type="ARBA" id="ARBA00023002"/>
    </source>
</evidence>
<evidence type="ECO:0000256" key="7">
    <source>
        <dbReference type="RuleBase" id="RU004417"/>
    </source>
</evidence>
<reference evidence="9" key="1">
    <citation type="journal article" date="2014" name="Int. J. Syst. Evol. Microbiol.">
        <title>Complete genome sequence of Corynebacterium casei LMG S-19264T (=DSM 44701T), isolated from a smear-ripened cheese.</title>
        <authorList>
            <consortium name="US DOE Joint Genome Institute (JGI-PGF)"/>
            <person name="Walter F."/>
            <person name="Albersmeier A."/>
            <person name="Kalinowski J."/>
            <person name="Ruckert C."/>
        </authorList>
    </citation>
    <scope>NUCLEOTIDE SEQUENCE</scope>
    <source>
        <strain evidence="9">CGMCC 1.12997</strain>
    </source>
</reference>
<dbReference type="InterPro" id="IPR046346">
    <property type="entry name" value="Aminoacid_DH-like_N_sf"/>
</dbReference>
<dbReference type="Pfam" id="PF02812">
    <property type="entry name" value="ELFV_dehydrog_N"/>
    <property type="match status" value="1"/>
</dbReference>
<name>A0A917HIF6_9BACT</name>
<dbReference type="EMBL" id="BMGT01000002">
    <property type="protein sequence ID" value="GGG79130.1"/>
    <property type="molecule type" value="Genomic_DNA"/>
</dbReference>
<evidence type="ECO:0000259" key="8">
    <source>
        <dbReference type="SMART" id="SM00839"/>
    </source>
</evidence>
<feature type="binding site" evidence="5">
    <location>
        <position position="99"/>
    </location>
    <ligand>
        <name>substrate</name>
    </ligand>
</feature>
<dbReference type="SUPFAM" id="SSF53223">
    <property type="entry name" value="Aminoacid dehydrogenase-like, N-terminal domain"/>
    <property type="match status" value="1"/>
</dbReference>
<feature type="active site" description="Proton donor" evidence="4">
    <location>
        <position position="111"/>
    </location>
</feature>
<dbReference type="InterPro" id="IPR006097">
    <property type="entry name" value="Glu/Leu/Phe/Val/Trp_DH_dimer"/>
</dbReference>
<evidence type="ECO:0000256" key="3">
    <source>
        <dbReference type="PIRNR" id="PIRNR000185"/>
    </source>
</evidence>
<protein>
    <recommendedName>
        <fullName evidence="3">Glutamate dehydrogenase</fullName>
    </recommendedName>
</protein>
<dbReference type="InterPro" id="IPR033524">
    <property type="entry name" value="Glu/Leu/Phe/Val_DH_AS"/>
</dbReference>
<dbReference type="PRINTS" id="PR00082">
    <property type="entry name" value="GLFDHDRGNASE"/>
</dbReference>
<feature type="site" description="Important for catalysis" evidence="6">
    <location>
        <position position="151"/>
    </location>
</feature>
<dbReference type="Pfam" id="PF00208">
    <property type="entry name" value="ELFV_dehydrog"/>
    <property type="match status" value="1"/>
</dbReference>